<dbReference type="EMBL" id="JARK01001402">
    <property type="protein sequence ID" value="EYC08351.1"/>
    <property type="molecule type" value="Genomic_DNA"/>
</dbReference>
<sequence length="108" mass="11737">MAVNYPRPRQRRRATAPRPPESMSSATVLLSLGALLPNYVILTRFPCFIARNSITPADGIDSGARGVLIEAVDGSAPSTLTSILQSIHIGPFNNVSFPRRIIRNILPK</sequence>
<evidence type="ECO:0000313" key="3">
    <source>
        <dbReference type="Proteomes" id="UP000024635"/>
    </source>
</evidence>
<name>A0A016TZZ6_9BILA</name>
<proteinExistence type="predicted"/>
<dbReference type="AlphaFoldDB" id="A0A016TZZ6"/>
<protein>
    <submittedName>
        <fullName evidence="2">Uncharacterized protein</fullName>
    </submittedName>
</protein>
<keyword evidence="3" id="KW-1185">Reference proteome</keyword>
<evidence type="ECO:0000256" key="1">
    <source>
        <dbReference type="SAM" id="MobiDB-lite"/>
    </source>
</evidence>
<comment type="caution">
    <text evidence="2">The sequence shown here is derived from an EMBL/GenBank/DDBJ whole genome shotgun (WGS) entry which is preliminary data.</text>
</comment>
<feature type="region of interest" description="Disordered" evidence="1">
    <location>
        <begin position="1"/>
        <end position="23"/>
    </location>
</feature>
<reference evidence="3" key="1">
    <citation type="journal article" date="2015" name="Nat. Genet.">
        <title>The genome and transcriptome of the zoonotic hookworm Ancylostoma ceylanicum identify infection-specific gene families.</title>
        <authorList>
            <person name="Schwarz E.M."/>
            <person name="Hu Y."/>
            <person name="Antoshechkin I."/>
            <person name="Miller M.M."/>
            <person name="Sternberg P.W."/>
            <person name="Aroian R.V."/>
        </authorList>
    </citation>
    <scope>NUCLEOTIDE SEQUENCE</scope>
    <source>
        <strain evidence="3">HY135</strain>
    </source>
</reference>
<organism evidence="2 3">
    <name type="scientific">Ancylostoma ceylanicum</name>
    <dbReference type="NCBI Taxonomy" id="53326"/>
    <lineage>
        <taxon>Eukaryota</taxon>
        <taxon>Metazoa</taxon>
        <taxon>Ecdysozoa</taxon>
        <taxon>Nematoda</taxon>
        <taxon>Chromadorea</taxon>
        <taxon>Rhabditida</taxon>
        <taxon>Rhabditina</taxon>
        <taxon>Rhabditomorpha</taxon>
        <taxon>Strongyloidea</taxon>
        <taxon>Ancylostomatidae</taxon>
        <taxon>Ancylostomatinae</taxon>
        <taxon>Ancylostoma</taxon>
    </lineage>
</organism>
<gene>
    <name evidence="2" type="primary">Acey_s0066.g3713</name>
    <name evidence="2" type="ORF">Y032_0066g3713</name>
</gene>
<accession>A0A016TZZ6</accession>
<evidence type="ECO:0000313" key="2">
    <source>
        <dbReference type="EMBL" id="EYC08351.1"/>
    </source>
</evidence>
<dbReference type="Proteomes" id="UP000024635">
    <property type="component" value="Unassembled WGS sequence"/>
</dbReference>